<dbReference type="GO" id="GO:0022008">
    <property type="term" value="P:neurogenesis"/>
    <property type="evidence" value="ECO:0007669"/>
    <property type="project" value="InterPro"/>
</dbReference>
<dbReference type="SUPFAM" id="SSF52540">
    <property type="entry name" value="P-loop containing nucleoside triphosphate hydrolases"/>
    <property type="match status" value="1"/>
</dbReference>
<dbReference type="AlphaFoldDB" id="F7AZB8"/>
<dbReference type="InterPro" id="IPR027417">
    <property type="entry name" value="P-loop_NTPase"/>
</dbReference>
<comment type="similarity">
    <text evidence="1">Belongs to the Nav/unc-53 family.</text>
</comment>
<dbReference type="InParanoid" id="F7AZB8"/>
<evidence type="ECO:0000259" key="7">
    <source>
        <dbReference type="Pfam" id="PF25408"/>
    </source>
</evidence>
<reference evidence="9" key="1">
    <citation type="journal article" date="2002" name="Science">
        <title>The draft genome of Ciona intestinalis: insights into chordate and vertebrate origins.</title>
        <authorList>
            <person name="Dehal P."/>
            <person name="Satou Y."/>
            <person name="Campbell R.K."/>
            <person name="Chapman J."/>
            <person name="Degnan B."/>
            <person name="De Tomaso A."/>
            <person name="Davidson B."/>
            <person name="Di Gregorio A."/>
            <person name="Gelpke M."/>
            <person name="Goodstein D.M."/>
            <person name="Harafuji N."/>
            <person name="Hastings K.E."/>
            <person name="Ho I."/>
            <person name="Hotta K."/>
            <person name="Huang W."/>
            <person name="Kawashima T."/>
            <person name="Lemaire P."/>
            <person name="Martinez D."/>
            <person name="Meinertzhagen I.A."/>
            <person name="Necula S."/>
            <person name="Nonaka M."/>
            <person name="Putnam N."/>
            <person name="Rash S."/>
            <person name="Saiga H."/>
            <person name="Satake M."/>
            <person name="Terry A."/>
            <person name="Yamada L."/>
            <person name="Wang H.G."/>
            <person name="Awazu S."/>
            <person name="Azumi K."/>
            <person name="Boore J."/>
            <person name="Branno M."/>
            <person name="Chin-Bow S."/>
            <person name="DeSantis R."/>
            <person name="Doyle S."/>
            <person name="Francino P."/>
            <person name="Keys D.N."/>
            <person name="Haga S."/>
            <person name="Hayashi H."/>
            <person name="Hino K."/>
            <person name="Imai K.S."/>
            <person name="Inaba K."/>
            <person name="Kano S."/>
            <person name="Kobayashi K."/>
            <person name="Kobayashi M."/>
            <person name="Lee B.I."/>
            <person name="Makabe K.W."/>
            <person name="Manohar C."/>
            <person name="Matassi G."/>
            <person name="Medina M."/>
            <person name="Mochizuki Y."/>
            <person name="Mount S."/>
            <person name="Morishita T."/>
            <person name="Miura S."/>
            <person name="Nakayama A."/>
            <person name="Nishizaka S."/>
            <person name="Nomoto H."/>
            <person name="Ohta F."/>
            <person name="Oishi K."/>
            <person name="Rigoutsos I."/>
            <person name="Sano M."/>
            <person name="Sasaki A."/>
            <person name="Sasakura Y."/>
            <person name="Shoguchi E."/>
            <person name="Shin-i T."/>
            <person name="Spagnuolo A."/>
            <person name="Stainier D."/>
            <person name="Suzuki M.M."/>
            <person name="Tassy O."/>
            <person name="Takatori N."/>
            <person name="Tokuoka M."/>
            <person name="Yagi K."/>
            <person name="Yoshizaki F."/>
            <person name="Wada S."/>
            <person name="Zhang C."/>
            <person name="Hyatt P.D."/>
            <person name="Larimer F."/>
            <person name="Detter C."/>
            <person name="Doggett N."/>
            <person name="Glavina T."/>
            <person name="Hawkins T."/>
            <person name="Richardson P."/>
            <person name="Lucas S."/>
            <person name="Kohara Y."/>
            <person name="Levine M."/>
            <person name="Satoh N."/>
            <person name="Rokhsar D.S."/>
        </authorList>
    </citation>
    <scope>NUCLEOTIDE SEQUENCE [LARGE SCALE GENOMIC DNA]</scope>
</reference>
<dbReference type="GO" id="GO:0005524">
    <property type="term" value="F:ATP binding"/>
    <property type="evidence" value="ECO:0007669"/>
    <property type="project" value="InterPro"/>
</dbReference>
<dbReference type="InterPro" id="IPR057568">
    <property type="entry name" value="CortBP2_NAV1-like_AAA_lid"/>
</dbReference>
<proteinExistence type="inferred from homology"/>
<evidence type="ECO:0000259" key="5">
    <source>
        <dbReference type="Pfam" id="PF00004"/>
    </source>
</evidence>
<evidence type="ECO:0000256" key="4">
    <source>
        <dbReference type="SAM" id="MobiDB-lite"/>
    </source>
</evidence>
<keyword evidence="9" id="KW-1185">Reference proteome</keyword>
<feature type="domain" description="CortBP2/NAV1-like AAA+ ATPase lid" evidence="7">
    <location>
        <begin position="553"/>
        <end position="647"/>
    </location>
</feature>
<protein>
    <submittedName>
        <fullName evidence="8">Uncharacterized protein</fullName>
    </submittedName>
</protein>
<dbReference type="Proteomes" id="UP000008144">
    <property type="component" value="Chromosome 13"/>
</dbReference>
<feature type="compositionally biased region" description="Low complexity" evidence="4">
    <location>
        <begin position="96"/>
        <end position="111"/>
    </location>
</feature>
<dbReference type="STRING" id="7719.ENSCINP00000019219"/>
<dbReference type="Ensembl" id="ENSCINT00000019219.3">
    <property type="protein sequence ID" value="ENSCINP00000019219.3"/>
    <property type="gene ID" value="ENSCING00000009447.3"/>
</dbReference>
<organism evidence="8 9">
    <name type="scientific">Ciona intestinalis</name>
    <name type="common">Transparent sea squirt</name>
    <name type="synonym">Ascidia intestinalis</name>
    <dbReference type="NCBI Taxonomy" id="7719"/>
    <lineage>
        <taxon>Eukaryota</taxon>
        <taxon>Metazoa</taxon>
        <taxon>Chordata</taxon>
        <taxon>Tunicata</taxon>
        <taxon>Ascidiacea</taxon>
        <taxon>Phlebobranchia</taxon>
        <taxon>Cionidae</taxon>
        <taxon>Ciona</taxon>
    </lineage>
</organism>
<dbReference type="EMBL" id="EAAA01001089">
    <property type="status" value="NOT_ANNOTATED_CDS"/>
    <property type="molecule type" value="Genomic_DNA"/>
</dbReference>
<evidence type="ECO:0000259" key="6">
    <source>
        <dbReference type="Pfam" id="PF23092"/>
    </source>
</evidence>
<dbReference type="Pfam" id="PF00004">
    <property type="entry name" value="AAA"/>
    <property type="match status" value="1"/>
</dbReference>
<feature type="coiled-coil region" evidence="3">
    <location>
        <begin position="171"/>
        <end position="205"/>
    </location>
</feature>
<dbReference type="HOGENOM" id="CLU_001002_2_1_1"/>
<dbReference type="PANTHER" id="PTHR12784">
    <property type="entry name" value="STEERIN"/>
    <property type="match status" value="1"/>
</dbReference>
<name>F7AZB8_CIOIN</name>
<accession>F7AZB8</accession>
<dbReference type="FunFam" id="3.40.50.300:FF:004765">
    <property type="entry name" value="neuron navigator 2"/>
    <property type="match status" value="1"/>
</dbReference>
<dbReference type="Pfam" id="PF25408">
    <property type="entry name" value="AAA_lid_NAV1"/>
    <property type="match status" value="1"/>
</dbReference>
<dbReference type="OMA" id="NEMCSKR"/>
<evidence type="ECO:0000313" key="8">
    <source>
        <dbReference type="Ensembl" id="ENSCINP00000019219.3"/>
    </source>
</evidence>
<evidence type="ECO:0000256" key="1">
    <source>
        <dbReference type="ARBA" id="ARBA00006255"/>
    </source>
</evidence>
<dbReference type="InterPro" id="IPR039041">
    <property type="entry name" value="Nav/unc-53"/>
</dbReference>
<reference evidence="8" key="2">
    <citation type="journal article" date="2008" name="Genome Biol.">
        <title>Improved genome assembly and evidence-based global gene model set for the chordate Ciona intestinalis: new insight into intron and operon populations.</title>
        <authorList>
            <person name="Satou Y."/>
            <person name="Mineta K."/>
            <person name="Ogasawara M."/>
            <person name="Sasakura Y."/>
            <person name="Shoguchi E."/>
            <person name="Ueno K."/>
            <person name="Yamada L."/>
            <person name="Matsumoto J."/>
            <person name="Wasserscheid J."/>
            <person name="Dewar K."/>
            <person name="Wiley G.B."/>
            <person name="Macmil S.L."/>
            <person name="Roe B.A."/>
            <person name="Zeller R.W."/>
            <person name="Hastings K.E."/>
            <person name="Lemaire P."/>
            <person name="Lindquist E."/>
            <person name="Endo T."/>
            <person name="Hotta K."/>
            <person name="Inaba K."/>
        </authorList>
    </citation>
    <scope>NUCLEOTIDE SEQUENCE [LARGE SCALE GENOMIC DNA]</scope>
    <source>
        <strain evidence="8">wild type</strain>
    </source>
</reference>
<dbReference type="GeneTree" id="ENSGT00940000168701"/>
<dbReference type="Pfam" id="PF23092">
    <property type="entry name" value="Ubiquitin_6"/>
    <property type="match status" value="1"/>
</dbReference>
<evidence type="ECO:0000256" key="3">
    <source>
        <dbReference type="SAM" id="Coils"/>
    </source>
</evidence>
<dbReference type="InterPro" id="IPR057126">
    <property type="entry name" value="NAV1-like_ubiquitin-like"/>
</dbReference>
<feature type="domain" description="Neuron navigator 1-like ubiquitin-like" evidence="6">
    <location>
        <begin position="253"/>
        <end position="359"/>
    </location>
</feature>
<keyword evidence="2 3" id="KW-0175">Coiled coil</keyword>
<sequence length="648" mass="72305">QREENELDKLRKTIEELRAKAERSAGNSTAPSPEELACFKFLDALSPNSPINKRISSGSLSSMSSHASHSSVSSASSGSSGDSDGKHKKKRWLPLKSAFSKSSKTSQSNNSGQEFTDADDSGCMTSPNSSRRSFRSASTGIGESEESISYNEILQIVQEKDRKLTDVRLEALTSQHQLHQLKDQIAQMQHEMQLLRLENERLQAGTHVNNGYINSSLSPSSSFHLCMNSIKNSHSCSDCSKLYRAVSPGSEDEGSQIRFVVETPYTIKFGQNKNEDDILIGSLPVARKTNWAELDQMTGDLFTEYCRCVDGDSRLGLSIASIAFYKVGEQTRIPGSRPPELLPCAFMVGDVDSVKISLKDATCGSVELMAFRSLVPRDTLQRYITSLMHKTRIMLHGPSGTGKTYLAHSLAQHMVARARRQITSADPVFVYDVKQRGEEDLQIYIKKVAEACKTSAYSTLPYVIIVENNHLLTSLTQTYAPIVQLPQQAKCPYVIGTILQGKAHRAEEHRDEFTWISCKNNSAHVKDYLARFLRKAVVECRVGGKETPKDEFQNTLRVITWLPLCWHQVNRCLEAQCAADVTIGPRVFASFPVEFYSSCTWFVQVWNHVIAPYVIAAVRRIRQSAEGTPKPWADPTEWVIDSFPWNAS</sequence>
<evidence type="ECO:0000256" key="2">
    <source>
        <dbReference type="ARBA" id="ARBA00023054"/>
    </source>
</evidence>
<feature type="domain" description="ATPase AAA-type core" evidence="5">
    <location>
        <begin position="393"/>
        <end position="468"/>
    </location>
</feature>
<reference evidence="8" key="4">
    <citation type="submission" date="2025-09" db="UniProtKB">
        <authorList>
            <consortium name="Ensembl"/>
        </authorList>
    </citation>
    <scope>IDENTIFICATION</scope>
</reference>
<reference evidence="8" key="3">
    <citation type="submission" date="2025-08" db="UniProtKB">
        <authorList>
            <consortium name="Ensembl"/>
        </authorList>
    </citation>
    <scope>IDENTIFICATION</scope>
</reference>
<evidence type="ECO:0000313" key="9">
    <source>
        <dbReference type="Proteomes" id="UP000008144"/>
    </source>
</evidence>
<dbReference type="InterPro" id="IPR003959">
    <property type="entry name" value="ATPase_AAA_core"/>
</dbReference>
<feature type="compositionally biased region" description="Polar residues" evidence="4">
    <location>
        <begin position="123"/>
        <end position="139"/>
    </location>
</feature>
<dbReference type="GO" id="GO:0016887">
    <property type="term" value="F:ATP hydrolysis activity"/>
    <property type="evidence" value="ECO:0007669"/>
    <property type="project" value="InterPro"/>
</dbReference>
<feature type="region of interest" description="Disordered" evidence="4">
    <location>
        <begin position="50"/>
        <end position="141"/>
    </location>
</feature>
<dbReference type="Gene3D" id="3.40.50.300">
    <property type="entry name" value="P-loop containing nucleotide triphosphate hydrolases"/>
    <property type="match status" value="1"/>
</dbReference>
<dbReference type="PANTHER" id="PTHR12784:SF28">
    <property type="entry name" value="PROTEIN SICKIE"/>
    <property type="match status" value="1"/>
</dbReference>
<feature type="compositionally biased region" description="Low complexity" evidence="4">
    <location>
        <begin position="56"/>
        <end position="82"/>
    </location>
</feature>